<feature type="binding site" evidence="17">
    <location>
        <position position="258"/>
    </location>
    <ligand>
        <name>Ca(2+)</name>
        <dbReference type="ChEBI" id="CHEBI:29108"/>
        <label>2</label>
    </ligand>
</feature>
<dbReference type="PROSITE" id="PS00435">
    <property type="entry name" value="PEROXIDASE_1"/>
    <property type="match status" value="1"/>
</dbReference>
<comment type="function">
    <text evidence="2">Removal of H(2)O(2), oxidation of toxic reductants, biosynthesis and degradation of lignin, suberization, auxin catabolism, response to environmental stresses such as wounding, pathogen attack and oxidative stress. These functions might be dependent on each isozyme/isoform in each plant tissue.</text>
</comment>
<keyword evidence="8 17" id="KW-0479">Metal-binding</keyword>
<comment type="cofactor">
    <cofactor evidence="17 20">
        <name>Ca(2+)</name>
        <dbReference type="ChEBI" id="CHEBI:29108"/>
    </cofactor>
    <text evidence="17 20">Binds 2 calcium ions per subunit.</text>
</comment>
<evidence type="ECO:0000256" key="19">
    <source>
        <dbReference type="PIRSR" id="PIRSR600823-5"/>
    </source>
</evidence>
<feature type="binding site" evidence="17">
    <location>
        <position position="103"/>
    </location>
    <ligand>
        <name>Ca(2+)</name>
        <dbReference type="ChEBI" id="CHEBI:29108"/>
        <label>1</label>
    </ligand>
</feature>
<gene>
    <name evidence="22" type="ORF">C5167_012186</name>
</gene>
<feature type="disulfide bond" evidence="19">
    <location>
        <begin position="215"/>
        <end position="247"/>
    </location>
</feature>
<evidence type="ECO:0000256" key="14">
    <source>
        <dbReference type="ARBA" id="ARBA00023324"/>
    </source>
</evidence>
<organism evidence="22 23">
    <name type="scientific">Papaver somniferum</name>
    <name type="common">Opium poppy</name>
    <dbReference type="NCBI Taxonomy" id="3469"/>
    <lineage>
        <taxon>Eukaryota</taxon>
        <taxon>Viridiplantae</taxon>
        <taxon>Streptophyta</taxon>
        <taxon>Embryophyta</taxon>
        <taxon>Tracheophyta</taxon>
        <taxon>Spermatophyta</taxon>
        <taxon>Magnoliopsida</taxon>
        <taxon>Ranunculales</taxon>
        <taxon>Papaveraceae</taxon>
        <taxon>Papaveroideae</taxon>
        <taxon>Papaver</taxon>
    </lineage>
</organism>
<feature type="binding site" evidence="17">
    <location>
        <position position="209"/>
    </location>
    <ligand>
        <name>Ca(2+)</name>
        <dbReference type="ChEBI" id="CHEBI:29108"/>
        <label>2</label>
    </ligand>
</feature>
<dbReference type="GO" id="GO:0140825">
    <property type="term" value="F:lactoperoxidase activity"/>
    <property type="evidence" value="ECO:0007669"/>
    <property type="project" value="UniProtKB-EC"/>
</dbReference>
<dbReference type="InterPro" id="IPR000823">
    <property type="entry name" value="Peroxidase_pln"/>
</dbReference>
<evidence type="ECO:0000313" key="23">
    <source>
        <dbReference type="Proteomes" id="UP000316621"/>
    </source>
</evidence>
<evidence type="ECO:0000256" key="15">
    <source>
        <dbReference type="PIRSR" id="PIRSR600823-1"/>
    </source>
</evidence>
<evidence type="ECO:0000256" key="20">
    <source>
        <dbReference type="RuleBase" id="RU362060"/>
    </source>
</evidence>
<dbReference type="Gene3D" id="1.10.520.10">
    <property type="match status" value="1"/>
</dbReference>
<evidence type="ECO:0000256" key="4">
    <source>
        <dbReference type="ARBA" id="ARBA00012313"/>
    </source>
</evidence>
<keyword evidence="13 19" id="KW-1015">Disulfide bond</keyword>
<comment type="catalytic activity">
    <reaction evidence="1 20">
        <text>2 a phenolic donor + H2O2 = 2 a phenolic radical donor + 2 H2O</text>
        <dbReference type="Rhea" id="RHEA:56136"/>
        <dbReference type="ChEBI" id="CHEBI:15377"/>
        <dbReference type="ChEBI" id="CHEBI:16240"/>
        <dbReference type="ChEBI" id="CHEBI:139520"/>
        <dbReference type="ChEBI" id="CHEBI:139521"/>
        <dbReference type="EC" id="1.11.1.7"/>
    </reaction>
</comment>
<dbReference type="OMA" id="RAGYCIF"/>
<dbReference type="PRINTS" id="PR00458">
    <property type="entry name" value="PEROXIDASE"/>
</dbReference>
<keyword evidence="6 20" id="KW-0575">Peroxidase</keyword>
<evidence type="ECO:0000313" key="22">
    <source>
        <dbReference type="EMBL" id="RZC53327.1"/>
    </source>
</evidence>
<evidence type="ECO:0000259" key="21">
    <source>
        <dbReference type="PROSITE" id="PS50873"/>
    </source>
</evidence>
<dbReference type="InterPro" id="IPR010255">
    <property type="entry name" value="Haem_peroxidase_sf"/>
</dbReference>
<evidence type="ECO:0000256" key="7">
    <source>
        <dbReference type="ARBA" id="ARBA00022617"/>
    </source>
</evidence>
<comment type="similarity">
    <text evidence="3">Belongs to the peroxidase family. Ascorbate peroxidase subfamily.</text>
</comment>
<keyword evidence="5 20" id="KW-0964">Secreted</keyword>
<evidence type="ECO:0000256" key="11">
    <source>
        <dbReference type="ARBA" id="ARBA00023002"/>
    </source>
</evidence>
<dbReference type="EMBL" id="CM010717">
    <property type="protein sequence ID" value="RZC53327.1"/>
    <property type="molecule type" value="Genomic_DNA"/>
</dbReference>
<keyword evidence="23" id="KW-1185">Reference proteome</keyword>
<sequence length="338" mass="37552">MMRFASNSILFVTLTLFVLIGTLNFKVCDGQRLNGLKMKNFYRKSCPKVDVEKIVQEITWKNAATDASLGAKILRIHYHDCFVRGCDASLLLDPTPNQAAPVEKQARPNLSLSRFEVIDEIKTRLEQECPGIVSCADILALAARDAVSFQFQKQMWKVPLGRRDGTVSIASEAVADLPSASSNFTTLQELFDRKKLDTVDLVALSGAHTIGLTRCGVISRRLFNFTGNGDTDPSIDPAFADILKAQCAGANGNVLEMDPGSSESFDGHYYKNLNENKGVFQSDAALLTNRFSKSLARRFERDNVFFANFARSMINMGIVEVLTRKDQGEIRKDCRFVN</sequence>
<feature type="binding site" evidence="17">
    <location>
        <position position="85"/>
    </location>
    <ligand>
        <name>Ca(2+)</name>
        <dbReference type="ChEBI" id="CHEBI:29108"/>
        <label>1</label>
    </ligand>
</feature>
<name>A0A4Y7IXF0_PAPSO</name>
<keyword evidence="10 17" id="KW-0106">Calcium</keyword>
<dbReference type="SUPFAM" id="SSF48113">
    <property type="entry name" value="Heme-dependent peroxidases"/>
    <property type="match status" value="1"/>
</dbReference>
<evidence type="ECO:0000256" key="12">
    <source>
        <dbReference type="ARBA" id="ARBA00023004"/>
    </source>
</evidence>
<evidence type="ECO:0000256" key="1">
    <source>
        <dbReference type="ARBA" id="ARBA00000189"/>
    </source>
</evidence>
<dbReference type="FunFam" id="1.10.420.10:FF:000010">
    <property type="entry name" value="Peroxidase"/>
    <property type="match status" value="1"/>
</dbReference>
<dbReference type="PROSITE" id="PS50873">
    <property type="entry name" value="PEROXIDASE_4"/>
    <property type="match status" value="1"/>
</dbReference>
<dbReference type="CDD" id="cd00693">
    <property type="entry name" value="secretory_peroxidase"/>
    <property type="match status" value="1"/>
</dbReference>
<evidence type="ECO:0000256" key="3">
    <source>
        <dbReference type="ARBA" id="ARBA00006873"/>
    </source>
</evidence>
<dbReference type="Proteomes" id="UP000316621">
    <property type="component" value="Chromosome 3"/>
</dbReference>
<dbReference type="InterPro" id="IPR033905">
    <property type="entry name" value="Secretory_peroxidase"/>
</dbReference>
<evidence type="ECO:0000256" key="18">
    <source>
        <dbReference type="PIRSR" id="PIRSR600823-4"/>
    </source>
</evidence>
<feature type="site" description="Transition state stabilizer" evidence="18">
    <location>
        <position position="75"/>
    </location>
</feature>
<comment type="similarity">
    <text evidence="20">Belongs to the peroxidase family. Classical plant (class III) peroxidase subfamily.</text>
</comment>
<dbReference type="Gramene" id="RZC53327">
    <property type="protein sequence ID" value="RZC53327"/>
    <property type="gene ID" value="C5167_012186"/>
</dbReference>
<proteinExistence type="inferred from homology"/>
<accession>A0A4Y7IXF0</accession>
<evidence type="ECO:0000256" key="5">
    <source>
        <dbReference type="ARBA" id="ARBA00022525"/>
    </source>
</evidence>
<dbReference type="GO" id="GO:0042744">
    <property type="term" value="P:hydrogen peroxide catabolic process"/>
    <property type="evidence" value="ECO:0007669"/>
    <property type="project" value="UniProtKB-KW"/>
</dbReference>
<keyword evidence="9 20" id="KW-0732">Signal</keyword>
<feature type="active site" description="Proton acceptor" evidence="15">
    <location>
        <position position="79"/>
    </location>
</feature>
<evidence type="ECO:0000256" key="16">
    <source>
        <dbReference type="PIRSR" id="PIRSR600823-2"/>
    </source>
</evidence>
<feature type="disulfide bond" evidence="19">
    <location>
        <begin position="135"/>
        <end position="334"/>
    </location>
</feature>
<feature type="binding site" evidence="17">
    <location>
        <position position="266"/>
    </location>
    <ligand>
        <name>Ca(2+)</name>
        <dbReference type="ChEBI" id="CHEBI:29108"/>
        <label>2</label>
    </ligand>
</feature>
<dbReference type="GO" id="GO:0006979">
    <property type="term" value="P:response to oxidative stress"/>
    <property type="evidence" value="ECO:0007669"/>
    <property type="project" value="UniProtKB-UniRule"/>
</dbReference>
<feature type="signal peptide" evidence="20">
    <location>
        <begin position="1"/>
        <end position="30"/>
    </location>
</feature>
<feature type="disulfide bond" evidence="19">
    <location>
        <begin position="46"/>
        <end position="129"/>
    </location>
</feature>
<dbReference type="PANTHER" id="PTHR31235">
    <property type="entry name" value="PEROXIDASE 25-RELATED"/>
    <property type="match status" value="1"/>
</dbReference>
<keyword evidence="12 17" id="KW-0408">Iron</keyword>
<dbReference type="Pfam" id="PF00141">
    <property type="entry name" value="peroxidase"/>
    <property type="match status" value="1"/>
</dbReference>
<keyword evidence="14 20" id="KW-0376">Hydrogen peroxide</keyword>
<dbReference type="InterPro" id="IPR002016">
    <property type="entry name" value="Haem_peroxidase"/>
</dbReference>
<feature type="binding site" evidence="17">
    <location>
        <position position="80"/>
    </location>
    <ligand>
        <name>Ca(2+)</name>
        <dbReference type="ChEBI" id="CHEBI:29108"/>
        <label>1</label>
    </ligand>
</feature>
<evidence type="ECO:0000256" key="17">
    <source>
        <dbReference type="PIRSR" id="PIRSR600823-3"/>
    </source>
</evidence>
<evidence type="ECO:0000256" key="9">
    <source>
        <dbReference type="ARBA" id="ARBA00022729"/>
    </source>
</evidence>
<evidence type="ECO:0000256" key="6">
    <source>
        <dbReference type="ARBA" id="ARBA00022559"/>
    </source>
</evidence>
<dbReference type="STRING" id="3469.A0A4Y7IXF0"/>
<keyword evidence="11 20" id="KW-0560">Oxidoreductase</keyword>
<dbReference type="InterPro" id="IPR019793">
    <property type="entry name" value="Peroxidases_heam-ligand_BS"/>
</dbReference>
<feature type="chain" id="PRO_5021510978" description="Peroxidase" evidence="20">
    <location>
        <begin position="31"/>
        <end position="338"/>
    </location>
</feature>
<dbReference type="EC" id="1.11.1.7" evidence="4 20"/>
<dbReference type="OrthoDB" id="2113341at2759"/>
<evidence type="ECO:0000256" key="2">
    <source>
        <dbReference type="ARBA" id="ARBA00002322"/>
    </source>
</evidence>
<dbReference type="Gene3D" id="1.10.420.10">
    <property type="entry name" value="Peroxidase, domain 2"/>
    <property type="match status" value="1"/>
</dbReference>
<keyword evidence="7 20" id="KW-0349">Heme</keyword>
<reference evidence="22 23" key="1">
    <citation type="journal article" date="2018" name="Science">
        <title>The opium poppy genome and morphinan production.</title>
        <authorList>
            <person name="Guo L."/>
            <person name="Winzer T."/>
            <person name="Yang X."/>
            <person name="Li Y."/>
            <person name="Ning Z."/>
            <person name="He Z."/>
            <person name="Teodor R."/>
            <person name="Lu Y."/>
            <person name="Bowser T.A."/>
            <person name="Graham I.A."/>
            <person name="Ye K."/>
        </authorList>
    </citation>
    <scope>NUCLEOTIDE SEQUENCE [LARGE SCALE GENOMIC DNA]</scope>
    <source>
        <strain evidence="23">cv. HN1</strain>
        <tissue evidence="22">Leaves</tissue>
    </source>
</reference>
<dbReference type="PRINTS" id="PR00461">
    <property type="entry name" value="PLPEROXIDASE"/>
</dbReference>
<evidence type="ECO:0000256" key="8">
    <source>
        <dbReference type="ARBA" id="ARBA00022723"/>
    </source>
</evidence>
<feature type="disulfide bond" evidence="19">
    <location>
        <begin position="81"/>
        <end position="86"/>
    </location>
</feature>
<feature type="binding site" evidence="16">
    <location>
        <position position="178"/>
    </location>
    <ligand>
        <name>substrate</name>
    </ligand>
</feature>
<protein>
    <recommendedName>
        <fullName evidence="4 20">Peroxidase</fullName>
        <ecNumber evidence="4 20">1.11.1.7</ecNumber>
    </recommendedName>
</protein>
<feature type="binding site" evidence="17">
    <location>
        <position position="87"/>
    </location>
    <ligand>
        <name>Ca(2+)</name>
        <dbReference type="ChEBI" id="CHEBI:29108"/>
        <label>1</label>
    </ligand>
</feature>
<comment type="subcellular location">
    <subcellularLocation>
        <location evidence="20">Secreted</location>
    </subcellularLocation>
</comment>
<evidence type="ECO:0000256" key="10">
    <source>
        <dbReference type="ARBA" id="ARBA00022837"/>
    </source>
</evidence>
<dbReference type="GO" id="GO:0046872">
    <property type="term" value="F:metal ion binding"/>
    <property type="evidence" value="ECO:0007669"/>
    <property type="project" value="UniProtKB-UniRule"/>
</dbReference>
<evidence type="ECO:0000256" key="13">
    <source>
        <dbReference type="ARBA" id="ARBA00023157"/>
    </source>
</evidence>
<feature type="binding site" evidence="17">
    <location>
        <position position="89"/>
    </location>
    <ligand>
        <name>Ca(2+)</name>
        <dbReference type="ChEBI" id="CHEBI:29108"/>
        <label>1</label>
    </ligand>
</feature>
<dbReference type="AlphaFoldDB" id="A0A4Y7IXF0"/>
<dbReference type="GO" id="GO:0005576">
    <property type="term" value="C:extracellular region"/>
    <property type="evidence" value="ECO:0007669"/>
    <property type="project" value="UniProtKB-SubCell"/>
</dbReference>
<dbReference type="FunFam" id="1.10.520.10:FF:000008">
    <property type="entry name" value="Peroxidase"/>
    <property type="match status" value="1"/>
</dbReference>
<feature type="binding site" description="axial binding residue" evidence="17">
    <location>
        <position position="208"/>
    </location>
    <ligand>
        <name>heme b</name>
        <dbReference type="ChEBI" id="CHEBI:60344"/>
    </ligand>
    <ligandPart>
        <name>Fe</name>
        <dbReference type="ChEBI" id="CHEBI:18248"/>
    </ligandPart>
</feature>
<feature type="binding site" evidence="17">
    <location>
        <position position="83"/>
    </location>
    <ligand>
        <name>Ca(2+)</name>
        <dbReference type="ChEBI" id="CHEBI:29108"/>
        <label>1</label>
    </ligand>
</feature>
<feature type="domain" description="Plant heme peroxidase family profile" evidence="21">
    <location>
        <begin position="40"/>
        <end position="338"/>
    </location>
</feature>
<comment type="cofactor">
    <cofactor evidence="17 20">
        <name>heme b</name>
        <dbReference type="ChEBI" id="CHEBI:60344"/>
    </cofactor>
    <text evidence="17 20">Binds 1 heme b (iron(II)-protoporphyrin IX) group per subunit.</text>
</comment>
<dbReference type="GO" id="GO:0020037">
    <property type="term" value="F:heme binding"/>
    <property type="evidence" value="ECO:0007669"/>
    <property type="project" value="UniProtKB-UniRule"/>
</dbReference>